<feature type="domain" description="EXPERA" evidence="15">
    <location>
        <begin position="60"/>
        <end position="204"/>
    </location>
</feature>
<keyword evidence="11" id="KW-0753">Steroid metabolism</keyword>
<comment type="caution">
    <text evidence="16">The sequence shown here is derived from an EMBL/GenBank/DDBJ whole genome shotgun (WGS) entry which is preliminary data.</text>
</comment>
<keyword evidence="9 13" id="KW-0472">Membrane</keyword>
<dbReference type="EMBL" id="JOWA01000132">
    <property type="protein sequence ID" value="KEZ40048.1"/>
    <property type="molecule type" value="Genomic_DNA"/>
</dbReference>
<keyword evidence="3" id="KW-0444">Lipid biosynthesis</keyword>
<evidence type="ECO:0000256" key="14">
    <source>
        <dbReference type="SAM" id="Phobius"/>
    </source>
</evidence>
<feature type="transmembrane region" description="Helical" evidence="14">
    <location>
        <begin position="183"/>
        <end position="205"/>
    </location>
</feature>
<dbReference type="GO" id="GO:0016126">
    <property type="term" value="P:sterol biosynthetic process"/>
    <property type="evidence" value="ECO:0007669"/>
    <property type="project" value="UniProtKB-KW"/>
</dbReference>
<evidence type="ECO:0000256" key="11">
    <source>
        <dbReference type="ARBA" id="ARBA00023221"/>
    </source>
</evidence>
<evidence type="ECO:0000256" key="1">
    <source>
        <dbReference type="ARBA" id="ARBA00004141"/>
    </source>
</evidence>
<dbReference type="VEuPathDB" id="FungiDB:SAPIO_CDS9047"/>
<evidence type="ECO:0000256" key="13">
    <source>
        <dbReference type="PROSITE-ProRule" id="PRU01087"/>
    </source>
</evidence>
<dbReference type="KEGG" id="sapo:SAPIO_CDS9047"/>
<keyword evidence="17" id="KW-1185">Reference proteome</keyword>
<dbReference type="GO" id="GO:0016020">
    <property type="term" value="C:membrane"/>
    <property type="evidence" value="ECO:0007669"/>
    <property type="project" value="UniProtKB-SubCell"/>
</dbReference>
<dbReference type="GeneID" id="27728119"/>
<organism evidence="16 17">
    <name type="scientific">Pseudallescheria apiosperma</name>
    <name type="common">Scedosporium apiospermum</name>
    <dbReference type="NCBI Taxonomy" id="563466"/>
    <lineage>
        <taxon>Eukaryota</taxon>
        <taxon>Fungi</taxon>
        <taxon>Dikarya</taxon>
        <taxon>Ascomycota</taxon>
        <taxon>Pezizomycotina</taxon>
        <taxon>Sordariomycetes</taxon>
        <taxon>Hypocreomycetidae</taxon>
        <taxon>Microascales</taxon>
        <taxon>Microascaceae</taxon>
        <taxon>Scedosporium</taxon>
    </lineage>
</organism>
<name>A0A084FY86_PSEDA</name>
<dbReference type="Proteomes" id="UP000028545">
    <property type="component" value="Unassembled WGS sequence"/>
</dbReference>
<proteinExistence type="inferred from homology"/>
<reference evidence="16 17" key="1">
    <citation type="journal article" date="2014" name="Genome Announc.">
        <title>Draft genome sequence of the pathogenic fungus Scedosporium apiospermum.</title>
        <authorList>
            <person name="Vandeputte P."/>
            <person name="Ghamrawi S."/>
            <person name="Rechenmann M."/>
            <person name="Iltis A."/>
            <person name="Giraud S."/>
            <person name="Fleury M."/>
            <person name="Thornton C."/>
            <person name="Delhaes L."/>
            <person name="Meyer W."/>
            <person name="Papon N."/>
            <person name="Bouchara J.P."/>
        </authorList>
    </citation>
    <scope>NUCLEOTIDE SEQUENCE [LARGE SCALE GENOMIC DNA]</scope>
    <source>
        <strain evidence="16 17">IHEM 14462</strain>
    </source>
</reference>
<evidence type="ECO:0000256" key="2">
    <source>
        <dbReference type="ARBA" id="ARBA00008337"/>
    </source>
</evidence>
<dbReference type="InterPro" id="IPR033118">
    <property type="entry name" value="EXPERA"/>
</dbReference>
<comment type="similarity">
    <text evidence="2">Belongs to the EBP family.</text>
</comment>
<evidence type="ECO:0000256" key="4">
    <source>
        <dbReference type="ARBA" id="ARBA00022692"/>
    </source>
</evidence>
<dbReference type="OMA" id="YFAYNFR"/>
<dbReference type="PANTHER" id="PTHR14207:SF0">
    <property type="entry name" value="3-BETA-HYDROXYSTEROID-DELTA(8),DELTA(7)-ISOMERASE"/>
    <property type="match status" value="1"/>
</dbReference>
<accession>A0A084FY86</accession>
<evidence type="ECO:0000256" key="12">
    <source>
        <dbReference type="ARBA" id="ARBA00023235"/>
    </source>
</evidence>
<feature type="transmembrane region" description="Helical" evidence="14">
    <location>
        <begin position="31"/>
        <end position="50"/>
    </location>
</feature>
<sequence length="225" mass="25042">MAANITATHPYYPLGVDIPGYVANTLSTQTILAIFSTACAGALLPALFLIRRAAPKLSTADLTTAMWFVLCGCIHLVLEGNFAVTHVASGSSVLNQLWKEYSLSDSRYLTRDAFMVCMETITAFAWGPLSFILVYLITTNHPARYFLQTVVSLGQLYGDVLYYGTFFHEDIYRGLEFSRPERYYFYGYMVLLNSFWIVIPTFLLVQSGKATVAAFAKAGKTGKRD</sequence>
<dbReference type="GO" id="GO:0047750">
    <property type="term" value="F:cholestenol delta-isomerase activity"/>
    <property type="evidence" value="ECO:0007669"/>
    <property type="project" value="InterPro"/>
</dbReference>
<keyword evidence="5" id="KW-0752">Steroid biosynthesis</keyword>
<keyword evidence="10" id="KW-1207">Sterol metabolism</keyword>
<keyword evidence="6 13" id="KW-1133">Transmembrane helix</keyword>
<feature type="transmembrane region" description="Helical" evidence="14">
    <location>
        <begin position="62"/>
        <end position="84"/>
    </location>
</feature>
<evidence type="ECO:0000256" key="8">
    <source>
        <dbReference type="ARBA" id="ARBA00023098"/>
    </source>
</evidence>
<dbReference type="PROSITE" id="PS51751">
    <property type="entry name" value="EXPERA"/>
    <property type="match status" value="1"/>
</dbReference>
<evidence type="ECO:0000313" key="16">
    <source>
        <dbReference type="EMBL" id="KEZ40048.1"/>
    </source>
</evidence>
<evidence type="ECO:0000259" key="15">
    <source>
        <dbReference type="PROSITE" id="PS51751"/>
    </source>
</evidence>
<feature type="transmembrane region" description="Helical" evidence="14">
    <location>
        <begin position="145"/>
        <end position="163"/>
    </location>
</feature>
<dbReference type="InterPro" id="IPR007905">
    <property type="entry name" value="EBP"/>
</dbReference>
<evidence type="ECO:0000256" key="3">
    <source>
        <dbReference type="ARBA" id="ARBA00022516"/>
    </source>
</evidence>
<evidence type="ECO:0000256" key="9">
    <source>
        <dbReference type="ARBA" id="ARBA00023136"/>
    </source>
</evidence>
<evidence type="ECO:0000256" key="10">
    <source>
        <dbReference type="ARBA" id="ARBA00023166"/>
    </source>
</evidence>
<evidence type="ECO:0000256" key="5">
    <source>
        <dbReference type="ARBA" id="ARBA00022955"/>
    </source>
</evidence>
<comment type="subcellular location">
    <subcellularLocation>
        <location evidence="1">Membrane</location>
        <topology evidence="1">Multi-pass membrane protein</topology>
    </subcellularLocation>
</comment>
<keyword evidence="4 13" id="KW-0812">Transmembrane</keyword>
<dbReference type="PANTHER" id="PTHR14207">
    <property type="entry name" value="STEROL ISOMERASE"/>
    <property type="match status" value="1"/>
</dbReference>
<dbReference type="GO" id="GO:0000247">
    <property type="term" value="F:C-8 sterol isomerase activity"/>
    <property type="evidence" value="ECO:0007669"/>
    <property type="project" value="TreeGrafter"/>
</dbReference>
<evidence type="ECO:0000256" key="7">
    <source>
        <dbReference type="ARBA" id="ARBA00023011"/>
    </source>
</evidence>
<keyword evidence="8" id="KW-0443">Lipid metabolism</keyword>
<feature type="transmembrane region" description="Helical" evidence="14">
    <location>
        <begin position="113"/>
        <end position="138"/>
    </location>
</feature>
<protein>
    <submittedName>
        <fullName evidence="16">3-beta-hydroxysteroid-Delta(8), Delta(7)-isomerase</fullName>
    </submittedName>
</protein>
<dbReference type="Pfam" id="PF05241">
    <property type="entry name" value="EBP"/>
    <property type="match status" value="1"/>
</dbReference>
<evidence type="ECO:0000313" key="17">
    <source>
        <dbReference type="Proteomes" id="UP000028545"/>
    </source>
</evidence>
<dbReference type="GO" id="GO:0004769">
    <property type="term" value="F:steroid Delta-isomerase activity"/>
    <property type="evidence" value="ECO:0007669"/>
    <property type="project" value="TreeGrafter"/>
</dbReference>
<keyword evidence="12 16" id="KW-0413">Isomerase</keyword>
<dbReference type="HOGENOM" id="CLU_072128_0_0_1"/>
<dbReference type="GO" id="GO:0005783">
    <property type="term" value="C:endoplasmic reticulum"/>
    <property type="evidence" value="ECO:0007669"/>
    <property type="project" value="TreeGrafter"/>
</dbReference>
<dbReference type="RefSeq" id="XP_016639847.1">
    <property type="nucleotide sequence ID" value="XM_016790544.1"/>
</dbReference>
<evidence type="ECO:0000256" key="6">
    <source>
        <dbReference type="ARBA" id="ARBA00022989"/>
    </source>
</evidence>
<keyword evidence="7" id="KW-0756">Sterol biosynthesis</keyword>
<gene>
    <name evidence="16" type="ORF">SAPIO_CDS9047</name>
</gene>
<dbReference type="OrthoDB" id="58557at2759"/>
<dbReference type="AlphaFoldDB" id="A0A084FY86"/>